<dbReference type="AlphaFoldDB" id="A0A2N0Z3Q5"/>
<dbReference type="EMBL" id="PISE01000016">
    <property type="protein sequence ID" value="PKG24134.1"/>
    <property type="molecule type" value="Genomic_DNA"/>
</dbReference>
<feature type="transmembrane region" description="Helical" evidence="1">
    <location>
        <begin position="6"/>
        <end position="22"/>
    </location>
</feature>
<evidence type="ECO:0000256" key="1">
    <source>
        <dbReference type="SAM" id="Phobius"/>
    </source>
</evidence>
<reference evidence="2 3" key="1">
    <citation type="journal article" date="2003" name="Int. J. Syst. Evol. Microbiol.">
        <title>Bacillus nealsonii sp. nov., isolated from a spacecraft-assembly facility, whose spores are gamma-radiation resistant.</title>
        <authorList>
            <person name="Venkateswaran K."/>
            <person name="Kempf M."/>
            <person name="Chen F."/>
            <person name="Satomi M."/>
            <person name="Nicholson W."/>
            <person name="Kern R."/>
        </authorList>
    </citation>
    <scope>NUCLEOTIDE SEQUENCE [LARGE SCALE GENOMIC DNA]</scope>
    <source>
        <strain evidence="2 3">FO-92</strain>
    </source>
</reference>
<feature type="transmembrane region" description="Helical" evidence="1">
    <location>
        <begin position="102"/>
        <end position="124"/>
    </location>
</feature>
<feature type="transmembrane region" description="Helical" evidence="1">
    <location>
        <begin position="29"/>
        <end position="45"/>
    </location>
</feature>
<evidence type="ECO:0000313" key="3">
    <source>
        <dbReference type="Proteomes" id="UP000233375"/>
    </source>
</evidence>
<feature type="transmembrane region" description="Helical" evidence="1">
    <location>
        <begin position="75"/>
        <end position="96"/>
    </location>
</feature>
<keyword evidence="3" id="KW-1185">Reference proteome</keyword>
<keyword evidence="1" id="KW-0472">Membrane</keyword>
<dbReference type="Proteomes" id="UP000233375">
    <property type="component" value="Unassembled WGS sequence"/>
</dbReference>
<protein>
    <submittedName>
        <fullName evidence="2">Uncharacterized protein</fullName>
    </submittedName>
</protein>
<dbReference type="InterPro" id="IPR014617">
    <property type="entry name" value="YphA_Bacsu"/>
</dbReference>
<dbReference type="RefSeq" id="WP_101176796.1">
    <property type="nucleotide sequence ID" value="NZ_PISE01000016.1"/>
</dbReference>
<sequence>MDGQFFYWFIWMLWIQTTFFLDKKHKNRLNFTILLLSAIILSPYQLSMFGFTISLLLACLYVGIFFYITTFKKTALLYFLLSAFFTMLAYCSFHLFSILDPIWIIFNKEWLLSIGLIIVARLIYKEPTKQILLIIFGSINGDVLYGILLKKYQYSYTVGSMSFFDSLLISIAAIVIFYTVKLYLLRWEKYVYIMEKEKQKLL</sequence>
<feature type="transmembrane region" description="Helical" evidence="1">
    <location>
        <begin position="161"/>
        <end position="184"/>
    </location>
</feature>
<organism evidence="2 3">
    <name type="scientific">Niallia nealsonii</name>
    <dbReference type="NCBI Taxonomy" id="115979"/>
    <lineage>
        <taxon>Bacteria</taxon>
        <taxon>Bacillati</taxon>
        <taxon>Bacillota</taxon>
        <taxon>Bacilli</taxon>
        <taxon>Bacillales</taxon>
        <taxon>Bacillaceae</taxon>
        <taxon>Niallia</taxon>
    </lineage>
</organism>
<dbReference type="PIRSF" id="PIRSF036710">
    <property type="entry name" value="YphA_Bacsu"/>
    <property type="match status" value="1"/>
</dbReference>
<dbReference type="Pfam" id="PF24124">
    <property type="entry name" value="YphA"/>
    <property type="match status" value="1"/>
</dbReference>
<feature type="transmembrane region" description="Helical" evidence="1">
    <location>
        <begin position="131"/>
        <end position="149"/>
    </location>
</feature>
<keyword evidence="1" id="KW-1133">Transmembrane helix</keyword>
<evidence type="ECO:0000313" key="2">
    <source>
        <dbReference type="EMBL" id="PKG24134.1"/>
    </source>
</evidence>
<keyword evidence="1" id="KW-0812">Transmembrane</keyword>
<proteinExistence type="predicted"/>
<name>A0A2N0Z3Q5_9BACI</name>
<feature type="transmembrane region" description="Helical" evidence="1">
    <location>
        <begin position="51"/>
        <end position="68"/>
    </location>
</feature>
<accession>A0A2N0Z3Q5</accession>
<gene>
    <name evidence="2" type="ORF">CWS01_08685</name>
</gene>
<comment type="caution">
    <text evidence="2">The sequence shown here is derived from an EMBL/GenBank/DDBJ whole genome shotgun (WGS) entry which is preliminary data.</text>
</comment>
<dbReference type="OrthoDB" id="2965169at2"/>